<reference evidence="6" key="1">
    <citation type="submission" date="2022-12" db="EMBL/GenBank/DDBJ databases">
        <title>Reference genome sequencing for broad-spectrum identification of bacterial and archaeal isolates by mass spectrometry.</title>
        <authorList>
            <person name="Sekiguchi Y."/>
            <person name="Tourlousse D.M."/>
        </authorList>
    </citation>
    <scope>NUCLEOTIDE SEQUENCE</scope>
    <source>
        <strain evidence="6">10succ1</strain>
    </source>
</reference>
<dbReference type="Gene3D" id="2.40.100.10">
    <property type="entry name" value="Cyclophilin-like"/>
    <property type="match status" value="1"/>
</dbReference>
<keyword evidence="2" id="KW-0697">Rotamase</keyword>
<evidence type="ECO:0000313" key="7">
    <source>
        <dbReference type="Proteomes" id="UP001144471"/>
    </source>
</evidence>
<dbReference type="SUPFAM" id="SSF50891">
    <property type="entry name" value="Cyclophilin-like"/>
    <property type="match status" value="1"/>
</dbReference>
<organism evidence="6 7">
    <name type="scientific">Propionigenium maris DSM 9537</name>
    <dbReference type="NCBI Taxonomy" id="1123000"/>
    <lineage>
        <taxon>Bacteria</taxon>
        <taxon>Fusobacteriati</taxon>
        <taxon>Fusobacteriota</taxon>
        <taxon>Fusobacteriia</taxon>
        <taxon>Fusobacteriales</taxon>
        <taxon>Fusobacteriaceae</taxon>
        <taxon>Propionigenium</taxon>
    </lineage>
</organism>
<dbReference type="GO" id="GO:0003755">
    <property type="term" value="F:peptidyl-prolyl cis-trans isomerase activity"/>
    <property type="evidence" value="ECO:0007669"/>
    <property type="project" value="UniProtKB-KW"/>
</dbReference>
<accession>A0A9W6LPV1</accession>
<dbReference type="EC" id="5.2.1.8" evidence="1"/>
<proteinExistence type="predicted"/>
<dbReference type="EMBL" id="BSDY01000031">
    <property type="protein sequence ID" value="GLI58022.1"/>
    <property type="molecule type" value="Genomic_DNA"/>
</dbReference>
<feature type="domain" description="PPIase cyclophilin-type" evidence="5">
    <location>
        <begin position="36"/>
        <end position="157"/>
    </location>
</feature>
<gene>
    <name evidence="6" type="ORF">PM10SUCC1_35360</name>
</gene>
<comment type="caution">
    <text evidence="6">The sequence shown here is derived from an EMBL/GenBank/DDBJ whole genome shotgun (WGS) entry which is preliminary data.</text>
</comment>
<dbReference type="PANTHER" id="PTHR45625:SF4">
    <property type="entry name" value="PEPTIDYLPROLYL ISOMERASE DOMAIN AND WD REPEAT-CONTAINING PROTEIN 1"/>
    <property type="match status" value="1"/>
</dbReference>
<evidence type="ECO:0000259" key="5">
    <source>
        <dbReference type="PROSITE" id="PS50072"/>
    </source>
</evidence>
<evidence type="ECO:0000256" key="3">
    <source>
        <dbReference type="ARBA" id="ARBA00023235"/>
    </source>
</evidence>
<evidence type="ECO:0000256" key="2">
    <source>
        <dbReference type="ARBA" id="ARBA00023110"/>
    </source>
</evidence>
<feature type="region of interest" description="Disordered" evidence="4">
    <location>
        <begin position="322"/>
        <end position="345"/>
    </location>
</feature>
<evidence type="ECO:0000313" key="6">
    <source>
        <dbReference type="EMBL" id="GLI58022.1"/>
    </source>
</evidence>
<evidence type="ECO:0000256" key="1">
    <source>
        <dbReference type="ARBA" id="ARBA00013194"/>
    </source>
</evidence>
<dbReference type="PRINTS" id="PR00153">
    <property type="entry name" value="CSAPPISMRASE"/>
</dbReference>
<evidence type="ECO:0000256" key="4">
    <source>
        <dbReference type="SAM" id="MobiDB-lite"/>
    </source>
</evidence>
<dbReference type="PROSITE" id="PS50072">
    <property type="entry name" value="CSA_PPIASE_2"/>
    <property type="match status" value="1"/>
</dbReference>
<protein>
    <recommendedName>
        <fullName evidence="1">peptidylprolyl isomerase</fullName>
        <ecNumber evidence="1">5.2.1.8</ecNumber>
    </recommendedName>
</protein>
<dbReference type="Pfam" id="PF00160">
    <property type="entry name" value="Pro_isomerase"/>
    <property type="match status" value="1"/>
</dbReference>
<dbReference type="PANTHER" id="PTHR45625">
    <property type="entry name" value="PEPTIDYL-PROLYL CIS-TRANS ISOMERASE-RELATED"/>
    <property type="match status" value="1"/>
</dbReference>
<keyword evidence="3" id="KW-0413">Isomerase</keyword>
<dbReference type="InterPro" id="IPR044666">
    <property type="entry name" value="Cyclophilin_A-like"/>
</dbReference>
<dbReference type="InterPro" id="IPR002130">
    <property type="entry name" value="Cyclophilin-type_PPIase_dom"/>
</dbReference>
<keyword evidence="7" id="KW-1185">Reference proteome</keyword>
<sequence length="377" mass="42613">MILGMFTGCSYLKKAEARKNAAKLNDIRVTFVTTQGEVNFFLYPEAAPITVANFINLGKRGFYNENKIHRAVDGFIVQAGDPTETGEGGPGYRIPDEIVDWLDFYQQGMLAMANAGPGTGGSQYFFTMYPADWLNKKHTVFGEVVSDADFNTIRKLEVGDVIREVKFSGPADFFLSLHKDQIEQWNAVLDEKFPELKKYEIRDPEEFGEQVLQYREELERIYTPQEKDKETRKEYFIPRTIRGIEQKIKARKAAKAGAEVTEVTTEATTEVAPAPAPMQLMEMEGTEVQEPVQPTEVEEVTAPEEAPQVEEVPAATELPEVEEAAEITDSPDKVEVEPATDDLGEIESLDDLDETNKGFWDRMKFWQKDEKKVKEIG</sequence>
<dbReference type="InterPro" id="IPR029000">
    <property type="entry name" value="Cyclophilin-like_dom_sf"/>
</dbReference>
<dbReference type="CDD" id="cd00317">
    <property type="entry name" value="cyclophilin"/>
    <property type="match status" value="1"/>
</dbReference>
<dbReference type="AlphaFoldDB" id="A0A9W6LPV1"/>
<dbReference type="Proteomes" id="UP001144471">
    <property type="component" value="Unassembled WGS sequence"/>
</dbReference>
<name>A0A9W6LPV1_9FUSO</name>